<name>A0A2Z5QXQ8_9MICC</name>
<dbReference type="GeneID" id="93861579"/>
<dbReference type="KEGG" id="raj:RA11412_0801"/>
<keyword evidence="3" id="KW-1185">Reference proteome</keyword>
<evidence type="ECO:0000313" key="3">
    <source>
        <dbReference type="Proteomes" id="UP000250241"/>
    </source>
</evidence>
<dbReference type="RefSeq" id="WP_128087415.1">
    <property type="nucleotide sequence ID" value="NZ_CBDEQU010000033.1"/>
</dbReference>
<dbReference type="InterPro" id="IPR003675">
    <property type="entry name" value="Rce1/LyrA-like_dom"/>
</dbReference>
<gene>
    <name evidence="2" type="ORF">RA11412_0801</name>
</gene>
<dbReference type="GO" id="GO:0080120">
    <property type="term" value="P:CAAX-box protein maturation"/>
    <property type="evidence" value="ECO:0007669"/>
    <property type="project" value="UniProtKB-ARBA"/>
</dbReference>
<evidence type="ECO:0000259" key="1">
    <source>
        <dbReference type="Pfam" id="PF02517"/>
    </source>
</evidence>
<dbReference type="Proteomes" id="UP000250241">
    <property type="component" value="Chromosome"/>
</dbReference>
<sequence>MRLEKINVLYCVLAVYCVCFIFRIYEYFVLRTDQSFWGEAFVHKLIGIGILGLVMQACSLGARSIGFTREHIMRPILAGLGFGAVVFAIAYVAEIALLPPTEFRSLDVYVSTYAVSSNTGHQTALIFFVICLAGNVINVVMEEGVFRGLFQKLLGFRYSFMGAAAISSVLFGLWHVIAPVRNYTDGTSSLGGAVMNALILMLTSAVVGFKFALMTRLTGSLYMAMANHCANNVIVNLVHVTSVSGEDTLMFVRISIAQGLSFLVVAVWYLVASRRGSLPAAGIEGAPASHPQP</sequence>
<reference evidence="2 3" key="1">
    <citation type="submission" date="2016-10" db="EMBL/GenBank/DDBJ databases">
        <title>Genome sequence of Rothia aeria strain JCM11412.</title>
        <authorList>
            <person name="Nambu T."/>
        </authorList>
    </citation>
    <scope>NUCLEOTIDE SEQUENCE [LARGE SCALE GENOMIC DNA]</scope>
    <source>
        <strain evidence="2 3">JCM 11412</strain>
    </source>
</reference>
<dbReference type="PANTHER" id="PTHR39430:SF1">
    <property type="entry name" value="PROTEASE"/>
    <property type="match status" value="1"/>
</dbReference>
<feature type="domain" description="CAAX prenyl protease 2/Lysostaphin resistance protein A-like" evidence="1">
    <location>
        <begin position="127"/>
        <end position="234"/>
    </location>
</feature>
<protein>
    <submittedName>
        <fullName evidence="2">Transcriptional regulator</fullName>
    </submittedName>
</protein>
<dbReference type="GO" id="GO:0004175">
    <property type="term" value="F:endopeptidase activity"/>
    <property type="evidence" value="ECO:0007669"/>
    <property type="project" value="UniProtKB-ARBA"/>
</dbReference>
<accession>A0A2Z5QXQ8</accession>
<dbReference type="PANTHER" id="PTHR39430">
    <property type="entry name" value="MEMBRANE-ASSOCIATED PROTEASE-RELATED"/>
    <property type="match status" value="1"/>
</dbReference>
<dbReference type="EMBL" id="AP017895">
    <property type="protein sequence ID" value="BAV87100.1"/>
    <property type="molecule type" value="Genomic_DNA"/>
</dbReference>
<dbReference type="AlphaFoldDB" id="A0A2Z5QXQ8"/>
<dbReference type="Pfam" id="PF02517">
    <property type="entry name" value="Rce1-like"/>
    <property type="match status" value="1"/>
</dbReference>
<organism evidence="2 3">
    <name type="scientific">Rothia aeria</name>
    <dbReference type="NCBI Taxonomy" id="172042"/>
    <lineage>
        <taxon>Bacteria</taxon>
        <taxon>Bacillati</taxon>
        <taxon>Actinomycetota</taxon>
        <taxon>Actinomycetes</taxon>
        <taxon>Micrococcales</taxon>
        <taxon>Micrococcaceae</taxon>
        <taxon>Rothia</taxon>
    </lineage>
</organism>
<evidence type="ECO:0000313" key="2">
    <source>
        <dbReference type="EMBL" id="BAV87100.1"/>
    </source>
</evidence>
<proteinExistence type="predicted"/>